<proteinExistence type="predicted"/>
<protein>
    <submittedName>
        <fullName evidence="2">Uncharacterized protein</fullName>
    </submittedName>
</protein>
<keyword evidence="1" id="KW-1133">Transmembrane helix</keyword>
<keyword evidence="1" id="KW-0472">Membrane</keyword>
<evidence type="ECO:0000256" key="1">
    <source>
        <dbReference type="SAM" id="Phobius"/>
    </source>
</evidence>
<dbReference type="AlphaFoldDB" id="A0A397VXL7"/>
<evidence type="ECO:0000313" key="2">
    <source>
        <dbReference type="EMBL" id="RIB25729.1"/>
    </source>
</evidence>
<sequence>MFICFNFNSVLFDSCSISMPKIIGFINMIINTVLIVIAKINYFLSFCCLSSIKYHYVAIISITSFFFKLFTMNSYCFWFINPTNMVCICKALALSEYFASVSSNF</sequence>
<organism evidence="2 3">
    <name type="scientific">Gigaspora rosea</name>
    <dbReference type="NCBI Taxonomy" id="44941"/>
    <lineage>
        <taxon>Eukaryota</taxon>
        <taxon>Fungi</taxon>
        <taxon>Fungi incertae sedis</taxon>
        <taxon>Mucoromycota</taxon>
        <taxon>Glomeromycotina</taxon>
        <taxon>Glomeromycetes</taxon>
        <taxon>Diversisporales</taxon>
        <taxon>Gigasporaceae</taxon>
        <taxon>Gigaspora</taxon>
    </lineage>
</organism>
<keyword evidence="1" id="KW-0812">Transmembrane</keyword>
<dbReference type="Proteomes" id="UP000266673">
    <property type="component" value="Unassembled WGS sequence"/>
</dbReference>
<gene>
    <name evidence="2" type="ORF">C2G38_2066766</name>
</gene>
<keyword evidence="3" id="KW-1185">Reference proteome</keyword>
<evidence type="ECO:0000313" key="3">
    <source>
        <dbReference type="Proteomes" id="UP000266673"/>
    </source>
</evidence>
<dbReference type="EMBL" id="QKWP01000164">
    <property type="protein sequence ID" value="RIB25729.1"/>
    <property type="molecule type" value="Genomic_DNA"/>
</dbReference>
<feature type="transmembrane region" description="Helical" evidence="1">
    <location>
        <begin position="22"/>
        <end position="44"/>
    </location>
</feature>
<comment type="caution">
    <text evidence="2">The sequence shown here is derived from an EMBL/GenBank/DDBJ whole genome shotgun (WGS) entry which is preliminary data.</text>
</comment>
<reference evidence="2 3" key="1">
    <citation type="submission" date="2018-06" db="EMBL/GenBank/DDBJ databases">
        <title>Comparative genomics reveals the genomic features of Rhizophagus irregularis, R. cerebriforme, R. diaphanum and Gigaspora rosea, and their symbiotic lifestyle signature.</title>
        <authorList>
            <person name="Morin E."/>
            <person name="San Clemente H."/>
            <person name="Chen E.C.H."/>
            <person name="De La Providencia I."/>
            <person name="Hainaut M."/>
            <person name="Kuo A."/>
            <person name="Kohler A."/>
            <person name="Murat C."/>
            <person name="Tang N."/>
            <person name="Roy S."/>
            <person name="Loubradou J."/>
            <person name="Henrissat B."/>
            <person name="Grigoriev I.V."/>
            <person name="Corradi N."/>
            <person name="Roux C."/>
            <person name="Martin F.M."/>
        </authorList>
    </citation>
    <scope>NUCLEOTIDE SEQUENCE [LARGE SCALE GENOMIC DNA]</scope>
    <source>
        <strain evidence="2 3">DAOM 194757</strain>
    </source>
</reference>
<name>A0A397VXL7_9GLOM</name>
<feature type="transmembrane region" description="Helical" evidence="1">
    <location>
        <begin position="56"/>
        <end position="80"/>
    </location>
</feature>
<accession>A0A397VXL7</accession>